<dbReference type="SMR" id="A0A0M4F382"/>
<organism evidence="7 8">
    <name type="scientific">Drosophila busckii</name>
    <name type="common">Fruit fly</name>
    <dbReference type="NCBI Taxonomy" id="30019"/>
    <lineage>
        <taxon>Eukaryota</taxon>
        <taxon>Metazoa</taxon>
        <taxon>Ecdysozoa</taxon>
        <taxon>Arthropoda</taxon>
        <taxon>Hexapoda</taxon>
        <taxon>Insecta</taxon>
        <taxon>Pterygota</taxon>
        <taxon>Neoptera</taxon>
        <taxon>Endopterygota</taxon>
        <taxon>Diptera</taxon>
        <taxon>Brachycera</taxon>
        <taxon>Muscomorpha</taxon>
        <taxon>Ephydroidea</taxon>
        <taxon>Drosophilidae</taxon>
        <taxon>Drosophila</taxon>
    </lineage>
</organism>
<evidence type="ECO:0000259" key="5">
    <source>
        <dbReference type="PROSITE" id="PS51192"/>
    </source>
</evidence>
<dbReference type="Gene3D" id="3.40.50.10810">
    <property type="entry name" value="Tandem AAA-ATPase domain"/>
    <property type="match status" value="3"/>
</dbReference>
<keyword evidence="1" id="KW-0547">Nucleotide-binding</keyword>
<dbReference type="InterPro" id="IPR027417">
    <property type="entry name" value="P-loop_NTPase"/>
</dbReference>
<dbReference type="AlphaFoldDB" id="A0A0M4F382"/>
<dbReference type="InterPro" id="IPR000330">
    <property type="entry name" value="SNF2_N"/>
</dbReference>
<dbReference type="Pfam" id="PF00271">
    <property type="entry name" value="Helicase_C"/>
    <property type="match status" value="1"/>
</dbReference>
<keyword evidence="2" id="KW-0378">Hydrolase</keyword>
<dbReference type="GO" id="GO:0006281">
    <property type="term" value="P:DNA repair"/>
    <property type="evidence" value="ECO:0007669"/>
    <property type="project" value="TreeGrafter"/>
</dbReference>
<evidence type="ECO:0000259" key="6">
    <source>
        <dbReference type="PROSITE" id="PS51194"/>
    </source>
</evidence>
<dbReference type="InterPro" id="IPR050628">
    <property type="entry name" value="SNF2_RAD54_helicase_TF"/>
</dbReference>
<dbReference type="InterPro" id="IPR014001">
    <property type="entry name" value="Helicase_ATP-bd"/>
</dbReference>
<protein>
    <submittedName>
        <fullName evidence="7">CG10445</fullName>
    </submittedName>
</protein>
<dbReference type="STRING" id="30019.A0A0M4F382"/>
<dbReference type="PROSITE" id="PS51192">
    <property type="entry name" value="HELICASE_ATP_BIND_1"/>
    <property type="match status" value="2"/>
</dbReference>
<dbReference type="SMART" id="SM00487">
    <property type="entry name" value="DEXDc"/>
    <property type="match status" value="2"/>
</dbReference>
<evidence type="ECO:0000256" key="4">
    <source>
        <dbReference type="SAM" id="MobiDB-lite"/>
    </source>
</evidence>
<dbReference type="OrthoDB" id="423559at2759"/>
<reference evidence="7 8" key="1">
    <citation type="submission" date="2015-08" db="EMBL/GenBank/DDBJ databases">
        <title>Ancestral chromatin configuration constrains chromatin evolution on differentiating sex chromosomes in Drosophila.</title>
        <authorList>
            <person name="Zhou Q."/>
            <person name="Bachtrog D."/>
        </authorList>
    </citation>
    <scope>NUCLEOTIDE SEQUENCE [LARGE SCALE GENOMIC DNA]</scope>
    <source>
        <tissue evidence="7">Whole larvae</tissue>
    </source>
</reference>
<dbReference type="PANTHER" id="PTHR45626:SF50">
    <property type="entry name" value="TRANSCRIPTION TERMINATION FACTOR 2"/>
    <property type="match status" value="1"/>
</dbReference>
<evidence type="ECO:0000256" key="3">
    <source>
        <dbReference type="ARBA" id="ARBA00022840"/>
    </source>
</evidence>
<feature type="domain" description="Helicase ATP-binding" evidence="5">
    <location>
        <begin position="233"/>
        <end position="482"/>
    </location>
</feature>
<name>A0A0M4F382_DROBS</name>
<keyword evidence="3" id="KW-0067">ATP-binding</keyword>
<feature type="domain" description="Helicase C-terminal" evidence="6">
    <location>
        <begin position="746"/>
        <end position="894"/>
    </location>
</feature>
<dbReference type="Gene3D" id="3.40.50.300">
    <property type="entry name" value="P-loop containing nucleotide triphosphate hydrolases"/>
    <property type="match status" value="1"/>
</dbReference>
<dbReference type="GO" id="GO:0016787">
    <property type="term" value="F:hydrolase activity"/>
    <property type="evidence" value="ECO:0007669"/>
    <property type="project" value="UniProtKB-KW"/>
</dbReference>
<dbReference type="Pfam" id="PF00176">
    <property type="entry name" value="SNF2-rel_dom"/>
    <property type="match status" value="2"/>
</dbReference>
<evidence type="ECO:0000313" key="7">
    <source>
        <dbReference type="EMBL" id="ALC45645.1"/>
    </source>
</evidence>
<proteinExistence type="predicted"/>
<dbReference type="GO" id="GO:0005634">
    <property type="term" value="C:nucleus"/>
    <property type="evidence" value="ECO:0007669"/>
    <property type="project" value="TreeGrafter"/>
</dbReference>
<keyword evidence="8" id="KW-1185">Reference proteome</keyword>
<feature type="region of interest" description="Disordered" evidence="4">
    <location>
        <begin position="306"/>
        <end position="339"/>
    </location>
</feature>
<evidence type="ECO:0000313" key="8">
    <source>
        <dbReference type="Proteomes" id="UP000494163"/>
    </source>
</evidence>
<sequence>MSEIIDIDSSTSSLSSSSNSQLKDITNHAIADLKEIKSEPANYENLMESKLLEDTKPIDISEKVDFKIEYAHDENTIHVDNTVYAKEKESFDALVQQVLKVEKHFKELVNSNARKADLRKVKKDLVKLNARLTTLSQFIDSLRIGEEEPSGTEENNKVPCWGSLFSGINRHRHNAGGSEAEFYNHKNNIISGLKTLYEPEGRPLDSSEFAAQPQVLLVKLLKHQETGLKWLLWRETQKICGGILADDMGLGKTVSMIALMLVTKEQIQKQKPVAKNDKNSKKAWQQQLQIFKNKVLSQKRFSIFDSDSGEESDVSPPKMPRMCYTAQSPDSESEDDDEDELLLPGRQRKSAGTLVVCPMSVMSQWAAEASNKVASNVIKVFIYHGTDRRKVSLSSFRSNDLIITSYSTVVSEWKNTGSDSWLFSLDWQRLILDEAHVIRNAKTATCQSVSSINARCRWALTGTPIQNRALDAFALLSFLKVPNFTDLNKWRKYLNEGMEGHRRMSFIIKPLMLRRTKLQLQASGDMPPLPPLQMNVVEVQLTTAEMAVYKILSAISIKLFAQYLRQREHQNKDLNYYSNETRPSFLNCEIEQRHEEIYRKFLRSLGYNPGEKIQGIVILVLLLRLRQFCCHPGLMVKMLSNVESYYAGNSFKTSVPDELNTDLLAELTSHDEKHEILDSDENLNINLLCEDGQELIKADENDIKPEPPESISETIDLELAQKILHPSNPIFELTRRSAKLQQVYATLHQLLEETNDKIIVVSQWISFLHIIKTHLETIGQEVLEFNGTMNADERNVTLQEFNDKTNNKRVLLLSLTAGGVGLNLNVANHLLLIDIHWNPQLERQAQDRIYRYGQNKPTFIYRFMCKETVEQRIKALQDYKLEIANVVLNLEHGKASGGNGLTLKDLKKLFGIDEVKREHVQKSDSEEDKGKKEIRSALKALFEPDVQPFLDSDYAEHVEGLNVPLHDHQEKGLRWLRWRESQAMRGGILGDDMGLGKTMLMIALILFDKETRENQLREAKRKCTSETGGTLVICPLSVISQWFIEATTKVANNGIKTLIYHGPKRRKGTLTELLDYDLVITTYGIVVSEWKDYDENQKNSWLFNTEWKRLILDEAHNIRNPKTLRFKAASNIDACYRWAVTGTPIQNSPMDGFALLKFLRVPHYINVNVWKEILEHSYGPKLMKLIFQKHMLRRTKNQLTDLGLSHLPPMKVELHKIHTGTLNWSTKP</sequence>
<evidence type="ECO:0000256" key="2">
    <source>
        <dbReference type="ARBA" id="ARBA00022801"/>
    </source>
</evidence>
<dbReference type="GO" id="GO:0005524">
    <property type="term" value="F:ATP binding"/>
    <property type="evidence" value="ECO:0007669"/>
    <property type="project" value="UniProtKB-KW"/>
</dbReference>
<dbReference type="SMART" id="SM00490">
    <property type="entry name" value="HELICc"/>
    <property type="match status" value="1"/>
</dbReference>
<feature type="domain" description="Helicase ATP-binding" evidence="5">
    <location>
        <begin position="978"/>
        <end position="1162"/>
    </location>
</feature>
<dbReference type="InterPro" id="IPR038718">
    <property type="entry name" value="SNF2-like_sf"/>
</dbReference>
<dbReference type="EMBL" id="CP012526">
    <property type="protein sequence ID" value="ALC45645.1"/>
    <property type="molecule type" value="Genomic_DNA"/>
</dbReference>
<dbReference type="SUPFAM" id="SSF52540">
    <property type="entry name" value="P-loop containing nucleoside triphosphate hydrolases"/>
    <property type="match status" value="3"/>
</dbReference>
<dbReference type="PANTHER" id="PTHR45626">
    <property type="entry name" value="TRANSCRIPTION TERMINATION FACTOR 2-RELATED"/>
    <property type="match status" value="1"/>
</dbReference>
<evidence type="ECO:0000256" key="1">
    <source>
        <dbReference type="ARBA" id="ARBA00022741"/>
    </source>
</evidence>
<dbReference type="CDD" id="cd18008">
    <property type="entry name" value="DEXDc_SHPRH-like"/>
    <property type="match status" value="1"/>
</dbReference>
<dbReference type="InterPro" id="IPR049730">
    <property type="entry name" value="SNF2/RAD54-like_C"/>
</dbReference>
<accession>A0A0M4F382</accession>
<gene>
    <name evidence="7" type="ORF">Dbus_chr3Rg395</name>
</gene>
<dbReference type="CDD" id="cd18793">
    <property type="entry name" value="SF2_C_SNF"/>
    <property type="match status" value="1"/>
</dbReference>
<dbReference type="Proteomes" id="UP000494163">
    <property type="component" value="Chromosome 3R"/>
</dbReference>
<dbReference type="InterPro" id="IPR001650">
    <property type="entry name" value="Helicase_C-like"/>
</dbReference>
<dbReference type="GO" id="GO:0008094">
    <property type="term" value="F:ATP-dependent activity, acting on DNA"/>
    <property type="evidence" value="ECO:0007669"/>
    <property type="project" value="TreeGrafter"/>
</dbReference>
<dbReference type="PROSITE" id="PS51194">
    <property type="entry name" value="HELICASE_CTER"/>
    <property type="match status" value="1"/>
</dbReference>